<gene>
    <name evidence="4" type="ORF">F6X53_11945</name>
</gene>
<dbReference type="GO" id="GO:0030288">
    <property type="term" value="C:outer membrane-bounded periplasmic space"/>
    <property type="evidence" value="ECO:0007669"/>
    <property type="project" value="InterPro"/>
</dbReference>
<evidence type="ECO:0000259" key="3">
    <source>
        <dbReference type="SMART" id="SM00014"/>
    </source>
</evidence>
<dbReference type="PRINTS" id="PR00483">
    <property type="entry name" value="BACPHPHTASE"/>
</dbReference>
<evidence type="ECO:0000313" key="4">
    <source>
        <dbReference type="EMBL" id="KAB1079085.1"/>
    </source>
</evidence>
<dbReference type="InterPro" id="IPR036938">
    <property type="entry name" value="PAP2/HPO_sf"/>
</dbReference>
<keyword evidence="5" id="KW-1185">Reference proteome</keyword>
<dbReference type="SMART" id="SM00014">
    <property type="entry name" value="acidPPc"/>
    <property type="match status" value="1"/>
</dbReference>
<dbReference type="AlphaFoldDB" id="A0A6L3T1Z2"/>
<organism evidence="4 5">
    <name type="scientific">Methylobacterium soli</name>
    <dbReference type="NCBI Taxonomy" id="553447"/>
    <lineage>
        <taxon>Bacteria</taxon>
        <taxon>Pseudomonadati</taxon>
        <taxon>Pseudomonadota</taxon>
        <taxon>Alphaproteobacteria</taxon>
        <taxon>Hyphomicrobiales</taxon>
        <taxon>Methylobacteriaceae</taxon>
        <taxon>Methylobacterium</taxon>
    </lineage>
</organism>
<dbReference type="GO" id="GO:0003993">
    <property type="term" value="F:acid phosphatase activity"/>
    <property type="evidence" value="ECO:0007669"/>
    <property type="project" value="InterPro"/>
</dbReference>
<feature type="domain" description="Phosphatidic acid phosphatase type 2/haloperoxidase" evidence="3">
    <location>
        <begin position="156"/>
        <end position="269"/>
    </location>
</feature>
<evidence type="ECO:0000256" key="1">
    <source>
        <dbReference type="SAM" id="MobiDB-lite"/>
    </source>
</evidence>
<feature type="region of interest" description="Disordered" evidence="1">
    <location>
        <begin position="27"/>
        <end position="79"/>
    </location>
</feature>
<feature type="chain" id="PRO_5026649498" evidence="2">
    <location>
        <begin position="25"/>
        <end position="313"/>
    </location>
</feature>
<dbReference type="Gene3D" id="1.20.144.10">
    <property type="entry name" value="Phosphatidic acid phosphatase type 2/haloperoxidase"/>
    <property type="match status" value="1"/>
</dbReference>
<dbReference type="InterPro" id="IPR001011">
    <property type="entry name" value="Acid_Pase_classA_bac"/>
</dbReference>
<dbReference type="InterPro" id="IPR000326">
    <property type="entry name" value="PAP2/HPO"/>
</dbReference>
<dbReference type="Proteomes" id="UP000474159">
    <property type="component" value="Unassembled WGS sequence"/>
</dbReference>
<dbReference type="OrthoDB" id="9805301at2"/>
<feature type="compositionally biased region" description="Polar residues" evidence="1">
    <location>
        <begin position="29"/>
        <end position="38"/>
    </location>
</feature>
<evidence type="ECO:0000256" key="2">
    <source>
        <dbReference type="SAM" id="SignalP"/>
    </source>
</evidence>
<feature type="signal peptide" evidence="2">
    <location>
        <begin position="1"/>
        <end position="24"/>
    </location>
</feature>
<keyword evidence="2" id="KW-0732">Signal</keyword>
<proteinExistence type="predicted"/>
<accession>A0A6L3T1Z2</accession>
<dbReference type="Pfam" id="PF01569">
    <property type="entry name" value="PAP2"/>
    <property type="match status" value="1"/>
</dbReference>
<comment type="caution">
    <text evidence="4">The sequence shown here is derived from an EMBL/GenBank/DDBJ whole genome shotgun (WGS) entry which is preliminary data.</text>
</comment>
<protein>
    <submittedName>
        <fullName evidence="4">Phosphatase PAP2 family protein</fullName>
    </submittedName>
</protein>
<name>A0A6L3T1Z2_9HYPH</name>
<dbReference type="EMBL" id="VZZK01000010">
    <property type="protein sequence ID" value="KAB1079085.1"/>
    <property type="molecule type" value="Genomic_DNA"/>
</dbReference>
<dbReference type="SUPFAM" id="SSF48317">
    <property type="entry name" value="Acid phosphatase/Vanadium-dependent haloperoxidase"/>
    <property type="match status" value="1"/>
</dbReference>
<dbReference type="CDD" id="cd03397">
    <property type="entry name" value="PAP2_acid_phosphatase"/>
    <property type="match status" value="1"/>
</dbReference>
<sequence length="313" mass="32269">MPRLIPTLARSTLALLLAAGPVLAAPQGSAPQGATTQGAGPARATPGQGDLGPGSMGSERSAPSVGAESLKPGQPAPKPYLADALMPDTVAILPAPPASHSAAENADKVAFNATRAIKGSPRWDLATADVAEGASAILDNFACVLGTRLDQARVPALITLLERSRLDIARATRGPKVHYRRLRPFVGNEAPICVQRSQALADSFSYPSGHATQGWAYALIMASLVPEKATAILTRGRAYGESRVICGVHWLSDIEAGRTNGAAIVAALQGDAGFRADLDRARQDLAKALAAGGTAPDQTICAREQAAAKEPLL</sequence>
<evidence type="ECO:0000313" key="5">
    <source>
        <dbReference type="Proteomes" id="UP000474159"/>
    </source>
</evidence>
<reference evidence="4 5" key="1">
    <citation type="submission" date="2019-09" db="EMBL/GenBank/DDBJ databases">
        <title>YIM 48816 draft genome.</title>
        <authorList>
            <person name="Jiang L."/>
        </authorList>
    </citation>
    <scope>NUCLEOTIDE SEQUENCE [LARGE SCALE GENOMIC DNA]</scope>
    <source>
        <strain evidence="4 5">YIM 48816</strain>
    </source>
</reference>
<dbReference type="RefSeq" id="WP_151000250.1">
    <property type="nucleotide sequence ID" value="NZ_BPQY01000464.1"/>
</dbReference>